<accession>D7T5X7</accession>
<dbReference type="AlphaFoldDB" id="D7T5X7"/>
<evidence type="ECO:0000313" key="2">
    <source>
        <dbReference type="Proteomes" id="UP000009183"/>
    </source>
</evidence>
<feature type="non-terminal residue" evidence="1">
    <location>
        <position position="41"/>
    </location>
</feature>
<keyword evidence="2" id="KW-1185">Reference proteome</keyword>
<gene>
    <name evidence="1" type="ORF">VIT_00s1397g00020</name>
</gene>
<organism evidence="1 2">
    <name type="scientific">Vitis vinifera</name>
    <name type="common">Grape</name>
    <dbReference type="NCBI Taxonomy" id="29760"/>
    <lineage>
        <taxon>Eukaryota</taxon>
        <taxon>Viridiplantae</taxon>
        <taxon>Streptophyta</taxon>
        <taxon>Embryophyta</taxon>
        <taxon>Tracheophyta</taxon>
        <taxon>Spermatophyta</taxon>
        <taxon>Magnoliopsida</taxon>
        <taxon>eudicotyledons</taxon>
        <taxon>Gunneridae</taxon>
        <taxon>Pentapetalae</taxon>
        <taxon>rosids</taxon>
        <taxon>Vitales</taxon>
        <taxon>Vitaceae</taxon>
        <taxon>Viteae</taxon>
        <taxon>Vitis</taxon>
    </lineage>
</organism>
<dbReference type="Proteomes" id="UP000009183">
    <property type="component" value="Unassembled WGS sequence, unordered"/>
</dbReference>
<dbReference type="EMBL" id="FN595596">
    <property type="protein sequence ID" value="CBI25908.3"/>
    <property type="molecule type" value="Genomic_DNA"/>
</dbReference>
<proteinExistence type="predicted"/>
<reference evidence="2" key="1">
    <citation type="journal article" date="2007" name="Nature">
        <title>The grapevine genome sequence suggests ancestral hexaploidization in major angiosperm phyla.</title>
        <authorList>
            <consortium name="The French-Italian Public Consortium for Grapevine Genome Characterization."/>
            <person name="Jaillon O."/>
            <person name="Aury J.-M."/>
            <person name="Noel B."/>
            <person name="Policriti A."/>
            <person name="Clepet C."/>
            <person name="Casagrande A."/>
            <person name="Choisne N."/>
            <person name="Aubourg S."/>
            <person name="Vitulo N."/>
            <person name="Jubin C."/>
            <person name="Vezzi A."/>
            <person name="Legeai F."/>
            <person name="Hugueney P."/>
            <person name="Dasilva C."/>
            <person name="Horner D."/>
            <person name="Mica E."/>
            <person name="Jublot D."/>
            <person name="Poulain J."/>
            <person name="Bruyere C."/>
            <person name="Billault A."/>
            <person name="Segurens B."/>
            <person name="Gouyvenoux M."/>
            <person name="Ugarte E."/>
            <person name="Cattonaro F."/>
            <person name="Anthouard V."/>
            <person name="Vico V."/>
            <person name="Del Fabbro C."/>
            <person name="Alaux M."/>
            <person name="Di Gaspero G."/>
            <person name="Dumas V."/>
            <person name="Felice N."/>
            <person name="Paillard S."/>
            <person name="Juman I."/>
            <person name="Moroldo M."/>
            <person name="Scalabrin S."/>
            <person name="Canaguier A."/>
            <person name="Le Clainche I."/>
            <person name="Malacrida G."/>
            <person name="Durand E."/>
            <person name="Pesole G."/>
            <person name="Laucou V."/>
            <person name="Chatelet P."/>
            <person name="Merdinoglu D."/>
            <person name="Delledonne M."/>
            <person name="Pezzotti M."/>
            <person name="Lecharny A."/>
            <person name="Scarpelli C."/>
            <person name="Artiguenave F."/>
            <person name="Pe M.E."/>
            <person name="Valle G."/>
            <person name="Morgante M."/>
            <person name="Caboche M."/>
            <person name="Adam-Blondon A.-F."/>
            <person name="Weissenbach J."/>
            <person name="Quetier F."/>
            <person name="Wincker P."/>
        </authorList>
    </citation>
    <scope>NUCLEOTIDE SEQUENCE [LARGE SCALE GENOMIC DNA]</scope>
    <source>
        <strain evidence="2">cv. Pinot noir / PN40024</strain>
    </source>
</reference>
<name>D7T5X7_VITVI</name>
<dbReference type="PaxDb" id="29760-VIT_00s1397g00020.t01"/>
<evidence type="ECO:0000313" key="1">
    <source>
        <dbReference type="EMBL" id="CBI25908.3"/>
    </source>
</evidence>
<sequence>CLIFIAIELFSSFKPLNQTSCSSCYNCHSHKMVSKGKMLQH</sequence>
<protein>
    <submittedName>
        <fullName evidence="1">Uncharacterized protein</fullName>
    </submittedName>
</protein>
<dbReference type="InParanoid" id="D7T5X7"/>
<dbReference type="HOGENOM" id="CLU_3282524_0_0_1"/>